<dbReference type="PROSITE" id="PS50267">
    <property type="entry name" value="NA_NEUROTRAN_SYMP_3"/>
    <property type="match status" value="1"/>
</dbReference>
<dbReference type="NCBIfam" id="NF037979">
    <property type="entry name" value="Na_transp"/>
    <property type="match status" value="1"/>
</dbReference>
<feature type="transmembrane region" description="Helical" evidence="7">
    <location>
        <begin position="342"/>
        <end position="365"/>
    </location>
</feature>
<evidence type="ECO:0000313" key="8">
    <source>
        <dbReference type="EMBL" id="MBF5058971.1"/>
    </source>
</evidence>
<name>A0ABS0AZS1_9BACT</name>
<comment type="caution">
    <text evidence="8">The sequence shown here is derived from an EMBL/GenBank/DDBJ whole genome shotgun (WGS) entry which is preliminary data.</text>
</comment>
<feature type="transmembrane region" description="Helical" evidence="7">
    <location>
        <begin position="173"/>
        <end position="195"/>
    </location>
</feature>
<protein>
    <recommendedName>
        <fullName evidence="6">Transporter</fullName>
    </recommendedName>
</protein>
<keyword evidence="2 6" id="KW-0813">Transport</keyword>
<feature type="transmembrane region" description="Helical" evidence="7">
    <location>
        <begin position="252"/>
        <end position="277"/>
    </location>
</feature>
<keyword evidence="6" id="KW-0769">Symport</keyword>
<dbReference type="SUPFAM" id="SSF161070">
    <property type="entry name" value="SNF-like"/>
    <property type="match status" value="1"/>
</dbReference>
<comment type="subcellular location">
    <subcellularLocation>
        <location evidence="1">Membrane</location>
        <topology evidence="1">Multi-pass membrane protein</topology>
    </subcellularLocation>
</comment>
<proteinExistence type="inferred from homology"/>
<keyword evidence="5 7" id="KW-0472">Membrane</keyword>
<keyword evidence="4 7" id="KW-1133">Transmembrane helix</keyword>
<dbReference type="PROSITE" id="PS00610">
    <property type="entry name" value="NA_NEUROTRAN_SYMP_1"/>
    <property type="match status" value="1"/>
</dbReference>
<feature type="transmembrane region" description="Helical" evidence="7">
    <location>
        <begin position="90"/>
        <end position="116"/>
    </location>
</feature>
<feature type="transmembrane region" description="Helical" evidence="7">
    <location>
        <begin position="425"/>
        <end position="443"/>
    </location>
</feature>
<reference evidence="8 9" key="1">
    <citation type="submission" date="2020-01" db="EMBL/GenBank/DDBJ databases">
        <title>Draft genome sequence of Cand. Neptunochlamydia vexilliferae K9.</title>
        <authorList>
            <person name="Schulz F."/>
            <person name="Koestlbacher S."/>
            <person name="Wascher F."/>
            <person name="Pizzetti I."/>
            <person name="Horn M."/>
        </authorList>
    </citation>
    <scope>NUCLEOTIDE SEQUENCE [LARGE SCALE GENOMIC DNA]</scope>
    <source>
        <strain evidence="8 9">K9</strain>
    </source>
</reference>
<feature type="transmembrane region" description="Helical" evidence="7">
    <location>
        <begin position="297"/>
        <end position="330"/>
    </location>
</feature>
<evidence type="ECO:0000256" key="3">
    <source>
        <dbReference type="ARBA" id="ARBA00022692"/>
    </source>
</evidence>
<feature type="transmembrane region" description="Helical" evidence="7">
    <location>
        <begin position="215"/>
        <end position="240"/>
    </location>
</feature>
<dbReference type="CDD" id="cd10336">
    <property type="entry name" value="SLC6sbd_Tyt1-Like"/>
    <property type="match status" value="1"/>
</dbReference>
<keyword evidence="3 6" id="KW-0812">Transmembrane</keyword>
<evidence type="ECO:0000256" key="4">
    <source>
        <dbReference type="ARBA" id="ARBA00022989"/>
    </source>
</evidence>
<dbReference type="EMBL" id="JAAEJV010000007">
    <property type="protein sequence ID" value="MBF5058971.1"/>
    <property type="molecule type" value="Genomic_DNA"/>
</dbReference>
<accession>A0ABS0AZS1</accession>
<dbReference type="Proteomes" id="UP001194714">
    <property type="component" value="Unassembled WGS sequence"/>
</dbReference>
<feature type="transmembrane region" description="Helical" evidence="7">
    <location>
        <begin position="42"/>
        <end position="63"/>
    </location>
</feature>
<feature type="transmembrane region" description="Helical" evidence="7">
    <location>
        <begin position="136"/>
        <end position="161"/>
    </location>
</feature>
<feature type="transmembrane region" description="Helical" evidence="7">
    <location>
        <begin position="12"/>
        <end position="30"/>
    </location>
</feature>
<evidence type="ECO:0000256" key="6">
    <source>
        <dbReference type="RuleBase" id="RU003732"/>
    </source>
</evidence>
<keyword evidence="9" id="KW-1185">Reference proteome</keyword>
<dbReference type="RefSeq" id="WP_194847272.1">
    <property type="nucleotide sequence ID" value="NZ_JAAEJV010000007.1"/>
</dbReference>
<dbReference type="PRINTS" id="PR00176">
    <property type="entry name" value="NANEUSMPORT"/>
</dbReference>
<dbReference type="PANTHER" id="PTHR42948:SF1">
    <property type="entry name" value="TRANSPORTER"/>
    <property type="match status" value="1"/>
</dbReference>
<dbReference type="InterPro" id="IPR047218">
    <property type="entry name" value="YocR/YhdH-like"/>
</dbReference>
<sequence>MQREHWASHFGFIMAAAGSAIGLGSLWRFPYVAGDNGGGAFVLLYVIFTFCLGVPIFIGELAIGRKGQHSPIFAYEALSKKGSNWRLLGYLNLLTSFVILSFYCVVAGWCLNYALMSLNQFTVGKTPEEIRAVFDAVYASPGLNLFWLLIFILLNVGVVYTGIRKGIEHWSKILTPALLVILIALFIYGTTLPGFGDAVKFIFYPDFSKLTPSVILNSLGMAFFTLSVGMGIIVTYGSYLTPTENLPKTASIVALMTLLVSLIAALMIFPIVFTFNFPPEGGPGLIFQTMPVLFSKLPGSLVISTVFFLLFVFTALTSSISLLEVLVANLMELFSWKRHRAVIISSSAVFLFGIPSALAGSSALFPNWETVYGKNFFDTMNYISASWMTPVAALLTTFFIGFVMKKKETREEFLQGGALRTLFGPWLFIIRYIAPIVVILIILEQGGVVHLGKLLTP</sequence>
<evidence type="ECO:0000256" key="1">
    <source>
        <dbReference type="ARBA" id="ARBA00004141"/>
    </source>
</evidence>
<evidence type="ECO:0000256" key="2">
    <source>
        <dbReference type="ARBA" id="ARBA00022448"/>
    </source>
</evidence>
<dbReference type="PANTHER" id="PTHR42948">
    <property type="entry name" value="TRANSPORTER"/>
    <property type="match status" value="1"/>
</dbReference>
<evidence type="ECO:0000256" key="5">
    <source>
        <dbReference type="ARBA" id="ARBA00023136"/>
    </source>
</evidence>
<dbReference type="InterPro" id="IPR037272">
    <property type="entry name" value="SNS_sf"/>
</dbReference>
<feature type="transmembrane region" description="Helical" evidence="7">
    <location>
        <begin position="385"/>
        <end position="404"/>
    </location>
</feature>
<dbReference type="InterPro" id="IPR000175">
    <property type="entry name" value="Na/ntran_symport"/>
</dbReference>
<comment type="similarity">
    <text evidence="6">Belongs to the sodium:neurotransmitter symporter (SNF) (TC 2.A.22) family.</text>
</comment>
<dbReference type="Pfam" id="PF00209">
    <property type="entry name" value="SNF"/>
    <property type="match status" value="2"/>
</dbReference>
<gene>
    <name evidence="8" type="ORF">NEPTK9_000471</name>
</gene>
<evidence type="ECO:0000256" key="7">
    <source>
        <dbReference type="SAM" id="Phobius"/>
    </source>
</evidence>
<organism evidence="8 9">
    <name type="scientific">Candidatus Neptunichlamydia vexilliferae</name>
    <dbReference type="NCBI Taxonomy" id="1651774"/>
    <lineage>
        <taxon>Bacteria</taxon>
        <taxon>Pseudomonadati</taxon>
        <taxon>Chlamydiota</taxon>
        <taxon>Chlamydiia</taxon>
        <taxon>Parachlamydiales</taxon>
        <taxon>Simkaniaceae</taxon>
        <taxon>Candidatus Neptunichlamydia</taxon>
    </lineage>
</organism>
<evidence type="ECO:0000313" key="9">
    <source>
        <dbReference type="Proteomes" id="UP001194714"/>
    </source>
</evidence>